<name>A0A6L2NX63_TANCI</name>
<gene>
    <name evidence="4" type="ORF">Tci_061142</name>
</gene>
<dbReference type="EMBL" id="BKCJ010009902">
    <property type="protein sequence ID" value="GEU89164.1"/>
    <property type="molecule type" value="Genomic_DNA"/>
</dbReference>
<accession>A0A6L2NX63</accession>
<feature type="compositionally biased region" description="Acidic residues" evidence="2">
    <location>
        <begin position="169"/>
        <end position="178"/>
    </location>
</feature>
<dbReference type="InterPro" id="IPR025724">
    <property type="entry name" value="GAG-pre-integrase_dom"/>
</dbReference>
<evidence type="ECO:0000313" key="4">
    <source>
        <dbReference type="EMBL" id="GEU89164.1"/>
    </source>
</evidence>
<dbReference type="Pfam" id="PF13976">
    <property type="entry name" value="gag_pre-integrs"/>
    <property type="match status" value="1"/>
</dbReference>
<dbReference type="PANTHER" id="PTHR45835:SF99">
    <property type="entry name" value="CHROMO DOMAIN-CONTAINING PROTEIN-RELATED"/>
    <property type="match status" value="1"/>
</dbReference>
<feature type="compositionally biased region" description="Pro residues" evidence="2">
    <location>
        <begin position="182"/>
        <end position="207"/>
    </location>
</feature>
<feature type="region of interest" description="Disordered" evidence="2">
    <location>
        <begin position="808"/>
        <end position="831"/>
    </location>
</feature>
<keyword evidence="1" id="KW-0175">Coiled coil</keyword>
<feature type="region of interest" description="Disordered" evidence="2">
    <location>
        <begin position="166"/>
        <end position="226"/>
    </location>
</feature>
<reference evidence="4" key="1">
    <citation type="journal article" date="2019" name="Sci. Rep.">
        <title>Draft genome of Tanacetum cinerariifolium, the natural source of mosquito coil.</title>
        <authorList>
            <person name="Yamashiro T."/>
            <person name="Shiraishi A."/>
            <person name="Satake H."/>
            <person name="Nakayama K."/>
        </authorList>
    </citation>
    <scope>NUCLEOTIDE SEQUENCE</scope>
</reference>
<evidence type="ECO:0000256" key="1">
    <source>
        <dbReference type="SAM" id="Coils"/>
    </source>
</evidence>
<dbReference type="PANTHER" id="PTHR45835">
    <property type="entry name" value="YALI0A06105P"/>
    <property type="match status" value="1"/>
</dbReference>
<feature type="domain" description="GAG-pre-integrase" evidence="3">
    <location>
        <begin position="1024"/>
        <end position="1096"/>
    </location>
</feature>
<protein>
    <recommendedName>
        <fullName evidence="3">GAG-pre-integrase domain-containing protein</fullName>
    </recommendedName>
</protein>
<evidence type="ECO:0000259" key="3">
    <source>
        <dbReference type="Pfam" id="PF13976"/>
    </source>
</evidence>
<evidence type="ECO:0000256" key="2">
    <source>
        <dbReference type="SAM" id="MobiDB-lite"/>
    </source>
</evidence>
<feature type="coiled-coil region" evidence="1">
    <location>
        <begin position="1643"/>
        <end position="1677"/>
    </location>
</feature>
<comment type="caution">
    <text evidence="4">The sequence shown here is derived from an EMBL/GenBank/DDBJ whole genome shotgun (WGS) entry which is preliminary data.</text>
</comment>
<organism evidence="4">
    <name type="scientific">Tanacetum cinerariifolium</name>
    <name type="common">Dalmatian daisy</name>
    <name type="synonym">Chrysanthemum cinerariifolium</name>
    <dbReference type="NCBI Taxonomy" id="118510"/>
    <lineage>
        <taxon>Eukaryota</taxon>
        <taxon>Viridiplantae</taxon>
        <taxon>Streptophyta</taxon>
        <taxon>Embryophyta</taxon>
        <taxon>Tracheophyta</taxon>
        <taxon>Spermatophyta</taxon>
        <taxon>Magnoliopsida</taxon>
        <taxon>eudicotyledons</taxon>
        <taxon>Gunneridae</taxon>
        <taxon>Pentapetalae</taxon>
        <taxon>asterids</taxon>
        <taxon>campanulids</taxon>
        <taxon>Asterales</taxon>
        <taxon>Asteraceae</taxon>
        <taxon>Asteroideae</taxon>
        <taxon>Anthemideae</taxon>
        <taxon>Anthemidinae</taxon>
        <taxon>Tanacetum</taxon>
    </lineage>
</organism>
<proteinExistence type="predicted"/>
<sequence length="1858" mass="209788">MAFTFADTHNMIAYLTKSDASEGFEHILDLLNASLIKYALTTNDVVRLQALIDRKKVLITEDMVGQALHLDDAKSIDCLLNEEIFAELARMGLVRNVDNFFKFYMYPRFLQVIIYDQVGDLSSHTTKYTSPVLTQQIFANMRRVGKGFFRVDTPLFEGMLVPQQSHDDVADDVADADAEPTSPLPTPVTTPPPPQQEVTSTPPPSPHQSPIAQPSSPPQQQPSQPTTISMDLLNTLLETYTTLTMKVKALKQDKIAQDLEITKLKRMLQKKGKIAELDANEDVTLEEVAAEVAKDAKAEPSKLKEVIEVVTTAKLMTEVVTTVAITITVAPSAARRRNGVVIRDPEETATLSIIVHYEPKSKDKGKGILVKEPKPLKKQAWIEQDEAYARELEAKLNANINWDDVIEEDLEMLWQIVQERFARFASSKPKNFSDDFLLNTLKAMFEKPNIEAHIWKNQRGSYGLAKVKIEHQRASGLLQQLDIHVWKLDEISMDFVTGYHGLRGDMIPSGLLWIICKKIAARRIYARVKSLDISSTMIELVKKEETGCLTRFAGVKGPTQETTDKIVQIKERLKTARDCQKSYADTRQKPLEFSVGDKVLLKVSPRKGMVRFAKRSKLSSRYVGPFEIVEGVDVPLEEVKIDEKLYFVGEPMEIMDCVVQPVSPTTAEQKLTRKNELKARGTTLMTLPDKHQLKFNIHKDAKNLMGAIEKRTHTLIWKNKTDLKEQGLDDLFNSLKIYEAERTGRNLEANGPTSIGFNMSKVECYNCHRKGKDTLQGSVGLLKIQEGMVEEEPTNYALMAFTSLSSSSDNEHVETSTPATDPKITLPKPKSNGNLRNRKACFVCKSLDHLIKDLLTKSKLVPIVAIRPVIVVVPKSHVTRPRPAKPIVTKPHLPPKRHINRSPSLKASNFPLKVTALKVLHVNAAKGVQGKWEWKPKYPILDHVFRNTSASMSLKRFDYNDALRRSKVIDSGCSRHMTGKFSNLSDFEELNGGYVTFGGNPKGGKISGKDENQVLLRVPRENNMYNVDLKNIVPSGDLACLFAKATLDESNLWHRRLGYINFKTMDKLVKGNLVRELPTKVFENDHTCVACKKSKQHRDYCKTKPAEAVNTACYVKNRVLLTKPQNKTPYELLLGRSPSIGFMRPFSCPMTILNTLDPLENKPNVASSGPTWLFDIDTLKKTINYQPVTSGTQSNPSVGVQETFDEKSRGGKCSTICAFSSMVFCSAQSKKHNDKTKREAKSKSHVESLTGYRNLSEEFNDFSADSINEVNAANSPIPVVGQDKYVAEILRKFGLTDGKSASTPIDTEKPLLKDPDGEDVDVQSYRSMIGSLMYLTSSRPDIILISWQCKKQTDVATSSTEAETSWNEFSSSMALAVILKVSKLRRLKKVGTTQRVDTSYDTVMDDVSKQGRIIADMDVDVDVTLKDVTLKDVAEIAKEVAFDAETKENVDVQGRQVESQAKIYQINLKHVNKVLSMQDDEVEPIDLQEVVEIVTTAKLITEVVTAASSIITAAVPQLTTVAALTLTTTPSAATRRKEVVTRDPKESATPSTIINAEAKSKDKEKGILVEDLKPFKKQAQIEQDEEYVKELEAELNKNIDWDEVIDHVQRKEKEDNAMKRNMVGFKMDYFKGMTYDDIHPFFEKKFNSNVAFLQKTKEQIEEEDSRALKRISESQEDKATKKQKLDEEVPVVDYEIYTENNKPYYKIIRADGSPQLFLSFLGLLRNFDREDLEVLWELVKERFASFKPKNFSDDFLVTTLTCMFEKPDVQAQVWKNQRTVHGLAKVKSWRLLMSCGVHIITFTSTQMILLVERRYPLTRFTLDQMLNIVRLEVEEDNEVSMEPLRFIRQQQQEGFMPE</sequence>
<feature type="region of interest" description="Disordered" evidence="2">
    <location>
        <begin position="881"/>
        <end position="904"/>
    </location>
</feature>